<name>A0A0S1XAS7_THEBA</name>
<protein>
    <submittedName>
        <fullName evidence="2">Uncharacterized protein</fullName>
    </submittedName>
</protein>
<feature type="coiled-coil region" evidence="1">
    <location>
        <begin position="92"/>
        <end position="163"/>
    </location>
</feature>
<accession>A0A0S1XAS7</accession>
<dbReference type="CDD" id="cd14686">
    <property type="entry name" value="bZIP"/>
    <property type="match status" value="1"/>
</dbReference>
<keyword evidence="1" id="KW-0175">Coiled coil</keyword>
<dbReference type="Proteomes" id="UP000066042">
    <property type="component" value="Chromosome"/>
</dbReference>
<evidence type="ECO:0000313" key="3">
    <source>
        <dbReference type="Proteomes" id="UP000066042"/>
    </source>
</evidence>
<dbReference type="SUPFAM" id="SSF75704">
    <property type="entry name" value="Mitotic arrest deficient-like 1, Mad1"/>
    <property type="match status" value="1"/>
</dbReference>
<evidence type="ECO:0000313" key="2">
    <source>
        <dbReference type="EMBL" id="ALM74844.1"/>
    </source>
</evidence>
<reference evidence="2 3" key="1">
    <citation type="journal article" date="2016" name="Genome Announc.">
        <title>Complete genome sequence of the hyperthermophilic and piezophilic archaeon Thermococcus barophilus Ch5, capable of growth at the expense of hydrogenogenesis from carbon monoxide and formate.</title>
        <authorList>
            <person name="Oger P."/>
            <person name="Sokolova T.G."/>
            <person name="Kozhevnikova D.A."/>
            <person name="Taranov E.A."/>
            <person name="Vannier P."/>
            <person name="Lee H.S."/>
            <person name="Kwon K.K."/>
            <person name="Kang S.G."/>
            <person name="Lee J.H."/>
            <person name="Bonch-Osmolovskaya E.A."/>
            <person name="Lebedinsky A.V."/>
        </authorList>
    </citation>
    <scope>NUCLEOTIDE SEQUENCE [LARGE SCALE GENOMIC DNA]</scope>
    <source>
        <strain evidence="3">Ch5</strain>
    </source>
</reference>
<dbReference type="STRING" id="55802.TBCH5v1_0892"/>
<dbReference type="GeneID" id="26136167"/>
<dbReference type="EMBL" id="CP013050">
    <property type="protein sequence ID" value="ALM74844.1"/>
    <property type="molecule type" value="Genomic_DNA"/>
</dbReference>
<sequence>MSYTGYLKAGDKIVINENITVTVDYDKYKHVYFAIIETPDERDLLVINQTKSVNSTGIQLSLTEFNNQTVISIQSENPLSIVVNPKESKFSISKYLAEISKLKDKITELTKENEQLKEKIKSLSQQIDFNKLQLKLLNLTKENRKLKAELANLTQKYNALKGKTNTSKNN</sequence>
<evidence type="ECO:0000256" key="1">
    <source>
        <dbReference type="SAM" id="Coils"/>
    </source>
</evidence>
<dbReference type="Gene3D" id="1.20.5.340">
    <property type="match status" value="1"/>
</dbReference>
<dbReference type="AlphaFoldDB" id="A0A0S1XAS7"/>
<organism evidence="2 3">
    <name type="scientific">Thermococcus barophilus</name>
    <dbReference type="NCBI Taxonomy" id="55802"/>
    <lineage>
        <taxon>Archaea</taxon>
        <taxon>Methanobacteriati</taxon>
        <taxon>Methanobacteriota</taxon>
        <taxon>Thermococci</taxon>
        <taxon>Thermococcales</taxon>
        <taxon>Thermococcaceae</taxon>
        <taxon>Thermococcus</taxon>
    </lineage>
</organism>
<dbReference type="PATRIC" id="fig|55802.8.peg.890"/>
<gene>
    <name evidence="2" type="ORF">TBCH5v1_0892</name>
</gene>
<dbReference type="RefSeq" id="WP_056933654.1">
    <property type="nucleotide sequence ID" value="NZ_CP013050.1"/>
</dbReference>
<proteinExistence type="predicted"/>